<keyword evidence="6 13" id="KW-0808">Transferase</keyword>
<dbReference type="PANTHER" id="PTHR10192">
    <property type="entry name" value="MOLYBDOPTERIN BIOSYNTHESIS PROTEIN"/>
    <property type="match status" value="1"/>
</dbReference>
<keyword evidence="10 13" id="KW-0460">Magnesium</keyword>
<evidence type="ECO:0000256" key="7">
    <source>
        <dbReference type="ARBA" id="ARBA00022723"/>
    </source>
</evidence>
<dbReference type="InterPro" id="IPR008284">
    <property type="entry name" value="MoCF_biosynth_CS"/>
</dbReference>
<dbReference type="GO" id="GO:0006777">
    <property type="term" value="P:Mo-molybdopterin cofactor biosynthetic process"/>
    <property type="evidence" value="ECO:0007669"/>
    <property type="project" value="UniProtKB-UniRule"/>
</dbReference>
<comment type="catalytic activity">
    <reaction evidence="13">
        <text>molybdopterin + ATP + H(+) = adenylyl-molybdopterin + diphosphate</text>
        <dbReference type="Rhea" id="RHEA:31331"/>
        <dbReference type="ChEBI" id="CHEBI:15378"/>
        <dbReference type="ChEBI" id="CHEBI:30616"/>
        <dbReference type="ChEBI" id="CHEBI:33019"/>
        <dbReference type="ChEBI" id="CHEBI:58698"/>
        <dbReference type="ChEBI" id="CHEBI:62727"/>
    </reaction>
</comment>
<dbReference type="GO" id="GO:0005829">
    <property type="term" value="C:cytosol"/>
    <property type="evidence" value="ECO:0007669"/>
    <property type="project" value="TreeGrafter"/>
</dbReference>
<feature type="domain" description="MoaB/Mog" evidence="15">
    <location>
        <begin position="16"/>
        <end position="171"/>
    </location>
</feature>
<dbReference type="FunFam" id="3.40.980.10:FF:000009">
    <property type="entry name" value="Molybdopterin molybdenumtransferase"/>
    <property type="match status" value="1"/>
</dbReference>
<comment type="catalytic activity">
    <reaction evidence="13">
        <text>adenylyl-molybdopterin + molybdate = Mo-molybdopterin + AMP + H(+)</text>
        <dbReference type="Rhea" id="RHEA:35047"/>
        <dbReference type="ChEBI" id="CHEBI:15378"/>
        <dbReference type="ChEBI" id="CHEBI:36264"/>
        <dbReference type="ChEBI" id="CHEBI:62727"/>
        <dbReference type="ChEBI" id="CHEBI:71302"/>
        <dbReference type="ChEBI" id="CHEBI:456215"/>
    </reaction>
</comment>
<dbReference type="AlphaFoldDB" id="D3BJV5"/>
<dbReference type="STRING" id="670386.D3BJV5"/>
<comment type="cofactor">
    <cofactor evidence="1 13">
        <name>Mg(2+)</name>
        <dbReference type="ChEBI" id="CHEBI:18420"/>
    </cofactor>
</comment>
<gene>
    <name evidence="16" type="primary">gphn</name>
    <name evidence="16" type="ORF">PPL_08835</name>
</gene>
<evidence type="ECO:0000256" key="10">
    <source>
        <dbReference type="ARBA" id="ARBA00022842"/>
    </source>
</evidence>
<feature type="region of interest" description="Disordered" evidence="14">
    <location>
        <begin position="183"/>
        <end position="243"/>
    </location>
</feature>
<dbReference type="SMART" id="SM00852">
    <property type="entry name" value="MoCF_biosynth"/>
    <property type="match status" value="2"/>
</dbReference>
<evidence type="ECO:0000256" key="9">
    <source>
        <dbReference type="ARBA" id="ARBA00022840"/>
    </source>
</evidence>
<dbReference type="GeneID" id="31364312"/>
<dbReference type="InterPro" id="IPR036688">
    <property type="entry name" value="MoeA_C_domain_IV_sf"/>
</dbReference>
<dbReference type="RefSeq" id="XP_020430311.1">
    <property type="nucleotide sequence ID" value="XM_020579636.1"/>
</dbReference>
<dbReference type="Pfam" id="PF03453">
    <property type="entry name" value="MoeA_N"/>
    <property type="match status" value="1"/>
</dbReference>
<keyword evidence="17" id="KW-1185">Reference proteome</keyword>
<keyword evidence="9" id="KW-0067">ATP-binding</keyword>
<dbReference type="Gene3D" id="3.40.980.10">
    <property type="entry name" value="MoaB/Mog-like domain"/>
    <property type="match status" value="2"/>
</dbReference>
<protein>
    <submittedName>
        <fullName evidence="16">Gephyrin</fullName>
    </submittedName>
</protein>
<evidence type="ECO:0000256" key="2">
    <source>
        <dbReference type="ARBA" id="ARBA00005046"/>
    </source>
</evidence>
<proteinExistence type="inferred from homology"/>
<dbReference type="PANTHER" id="PTHR10192:SF5">
    <property type="entry name" value="GEPHYRIN"/>
    <property type="match status" value="1"/>
</dbReference>
<comment type="pathway">
    <text evidence="2 13">Cofactor biosynthesis; molybdopterin biosynthesis.</text>
</comment>
<keyword evidence="7 13" id="KW-0479">Metal-binding</keyword>
<keyword evidence="12" id="KW-0511">Multifunctional enzyme</keyword>
<dbReference type="InterPro" id="IPR038987">
    <property type="entry name" value="MoeA-like"/>
</dbReference>
<evidence type="ECO:0000256" key="14">
    <source>
        <dbReference type="SAM" id="MobiDB-lite"/>
    </source>
</evidence>
<dbReference type="Gene3D" id="3.90.105.10">
    <property type="entry name" value="Molybdopterin biosynthesis moea protein, domain 2"/>
    <property type="match status" value="1"/>
</dbReference>
<evidence type="ECO:0000259" key="15">
    <source>
        <dbReference type="SMART" id="SM00852"/>
    </source>
</evidence>
<dbReference type="Pfam" id="PF00994">
    <property type="entry name" value="MoCF_biosynth"/>
    <property type="match status" value="2"/>
</dbReference>
<dbReference type="Pfam" id="PF03454">
    <property type="entry name" value="MoeA_C"/>
    <property type="match status" value="1"/>
</dbReference>
<evidence type="ECO:0000256" key="3">
    <source>
        <dbReference type="ARBA" id="ARBA00007589"/>
    </source>
</evidence>
<dbReference type="GO" id="GO:0005524">
    <property type="term" value="F:ATP binding"/>
    <property type="evidence" value="ECO:0007669"/>
    <property type="project" value="UniProtKB-UniRule"/>
</dbReference>
<keyword evidence="8" id="KW-0547">Nucleotide-binding</keyword>
<dbReference type="NCBIfam" id="TIGR00177">
    <property type="entry name" value="molyb_syn"/>
    <property type="match status" value="2"/>
</dbReference>
<dbReference type="GO" id="GO:0061599">
    <property type="term" value="F:molybdopterin molybdotransferase activity"/>
    <property type="evidence" value="ECO:0007669"/>
    <property type="project" value="UniProtKB-UniRule"/>
</dbReference>
<evidence type="ECO:0000256" key="8">
    <source>
        <dbReference type="ARBA" id="ARBA00022741"/>
    </source>
</evidence>
<feature type="domain" description="MoaB/Mog" evidence="15">
    <location>
        <begin position="435"/>
        <end position="587"/>
    </location>
</feature>
<dbReference type="OMA" id="ESPYPMI"/>
<evidence type="ECO:0000256" key="11">
    <source>
        <dbReference type="ARBA" id="ARBA00023150"/>
    </source>
</evidence>
<dbReference type="FunCoup" id="D3BJV5">
    <property type="interactions" value="337"/>
</dbReference>
<dbReference type="CDD" id="cd00887">
    <property type="entry name" value="MoeA"/>
    <property type="match status" value="1"/>
</dbReference>
<dbReference type="InterPro" id="IPR036135">
    <property type="entry name" value="MoeA_linker/N_sf"/>
</dbReference>
<reference evidence="16 17" key="1">
    <citation type="journal article" date="2011" name="Genome Res.">
        <title>Phylogeny-wide analysis of social amoeba genomes highlights ancient origins for complex intercellular communication.</title>
        <authorList>
            <person name="Heidel A.J."/>
            <person name="Lawal H.M."/>
            <person name="Felder M."/>
            <person name="Schilde C."/>
            <person name="Helps N.R."/>
            <person name="Tunggal B."/>
            <person name="Rivero F."/>
            <person name="John U."/>
            <person name="Schleicher M."/>
            <person name="Eichinger L."/>
            <person name="Platzer M."/>
            <person name="Noegel A.A."/>
            <person name="Schaap P."/>
            <person name="Gloeckner G."/>
        </authorList>
    </citation>
    <scope>NUCLEOTIDE SEQUENCE [LARGE SCALE GENOMIC DNA]</scope>
    <source>
        <strain evidence="17">ATCC 26659 / Pp 5 / PN500</strain>
    </source>
</reference>
<organism evidence="16 17">
    <name type="scientific">Heterostelium pallidum (strain ATCC 26659 / Pp 5 / PN500)</name>
    <name type="common">Cellular slime mold</name>
    <name type="synonym">Polysphondylium pallidum</name>
    <dbReference type="NCBI Taxonomy" id="670386"/>
    <lineage>
        <taxon>Eukaryota</taxon>
        <taxon>Amoebozoa</taxon>
        <taxon>Evosea</taxon>
        <taxon>Eumycetozoa</taxon>
        <taxon>Dictyostelia</taxon>
        <taxon>Acytosteliales</taxon>
        <taxon>Acytosteliaceae</taxon>
        <taxon>Heterostelium</taxon>
    </lineage>
</organism>
<dbReference type="GO" id="GO:0046872">
    <property type="term" value="F:metal ion binding"/>
    <property type="evidence" value="ECO:0007669"/>
    <property type="project" value="UniProtKB-UniRule"/>
</dbReference>
<evidence type="ECO:0000313" key="17">
    <source>
        <dbReference type="Proteomes" id="UP000001396"/>
    </source>
</evidence>
<dbReference type="InterPro" id="IPR005110">
    <property type="entry name" value="MoeA_linker/N"/>
</dbReference>
<keyword evidence="11 13" id="KW-0501">Molybdenum cofactor biosynthesis</keyword>
<dbReference type="PROSITE" id="PS01078">
    <property type="entry name" value="MOCF_BIOSYNTHESIS_1"/>
    <property type="match status" value="1"/>
</dbReference>
<evidence type="ECO:0000256" key="13">
    <source>
        <dbReference type="RuleBase" id="RU365090"/>
    </source>
</evidence>
<evidence type="ECO:0000256" key="12">
    <source>
        <dbReference type="ARBA" id="ARBA00023268"/>
    </source>
</evidence>
<feature type="compositionally biased region" description="Basic residues" evidence="14">
    <location>
        <begin position="217"/>
        <end position="234"/>
    </location>
</feature>
<dbReference type="EMBL" id="ADBJ01000038">
    <property type="protein sequence ID" value="EFA78185.1"/>
    <property type="molecule type" value="Genomic_DNA"/>
</dbReference>
<comment type="similarity">
    <text evidence="13">Belongs to the MoeA family.</text>
</comment>
<dbReference type="SUPFAM" id="SSF53218">
    <property type="entry name" value="Molybdenum cofactor biosynthesis proteins"/>
    <property type="match status" value="2"/>
</dbReference>
<dbReference type="InterPro" id="IPR001453">
    <property type="entry name" value="MoaB/Mog_dom"/>
</dbReference>
<dbReference type="SUPFAM" id="SSF63867">
    <property type="entry name" value="MoeA C-terminal domain-like"/>
    <property type="match status" value="1"/>
</dbReference>
<dbReference type="NCBIfam" id="NF045515">
    <property type="entry name" value="Glp_gephyrin"/>
    <property type="match status" value="1"/>
</dbReference>
<accession>D3BJV5</accession>
<comment type="caution">
    <text evidence="16">The sequence shown here is derived from an EMBL/GenBank/DDBJ whole genome shotgun (WGS) entry which is preliminary data.</text>
</comment>
<dbReference type="GO" id="GO:0061598">
    <property type="term" value="F:molybdopterin adenylyltransferase activity"/>
    <property type="evidence" value="ECO:0007669"/>
    <property type="project" value="UniProtKB-UniRule"/>
</dbReference>
<dbReference type="InterPro" id="IPR036425">
    <property type="entry name" value="MoaB/Mog-like_dom_sf"/>
</dbReference>
<evidence type="ECO:0000313" key="16">
    <source>
        <dbReference type="EMBL" id="EFA78185.1"/>
    </source>
</evidence>
<sequence>MTDIVQQPQLQSWEVGVLTISDRVSRQQAIDQSGPELIKIIKEQLKVILESQLNITLKLSVIYKVVPDDIDAIRSIVSQWIAKDFRMIITTGGTGFSPRDQTPEAIEPLIKKKTPGIVVAMLKSSLDITAHAMLSRPVAGITDMSLIFTLPGSVKAVRENFITIMPALPHALALIASDQKASLPESHQSKDINKQPTSFSSDDSSKFGVSHTQGGHGHSHGGHSHGHSHSHGHHTCGGNKDSVRGSKYPMIDVDKAVSIILEQCKDIKTVESVPIAESLGMACATSVESVEPFPPFRASIKDGYAVRSVDGVGQYVVLGSSLAGGGDAHRLTEQQLKAERSCVRITTGAMMPEGYDAVVMVEDTQIITKATESQLEVINVDVAVAVGQDIRAVGSDIKAGTTVLNKGDKIGAAEIGLLATLGVTTISVFKPPKITIISTGDELMPHDTKEVKEGFIRDSNSLTLSSIVKEASQHFGEVGAQTVKNYGIVKDELEPLKEALVKSAECSDVIITSGGVSMGELDLVKPLLEKLGKVHFGRVNMKPGKPLTFATIENGQTGKKTLVFALPGNPVSTMVTFYLFVLPALRQMSGHSQINLPLVETKLGERVRMDPERPEYHRCFISWDFNQSCFVSQSTGSQASCRLLSMKKSNALLILPKKEGLRSKKEHL</sequence>
<dbReference type="SUPFAM" id="SSF63882">
    <property type="entry name" value="MoeA N-terminal region -like"/>
    <property type="match status" value="1"/>
</dbReference>
<dbReference type="UniPathway" id="UPA00344"/>
<comment type="similarity">
    <text evidence="3">In the N-terminal section; belongs to the MoaB/Mog family.</text>
</comment>
<dbReference type="CDD" id="cd00886">
    <property type="entry name" value="MogA_MoaB"/>
    <property type="match status" value="1"/>
</dbReference>
<name>D3BJV5_HETP5</name>
<dbReference type="FunFam" id="2.170.190.11:FF:000001">
    <property type="entry name" value="Molybdopterin molybdenumtransferase"/>
    <property type="match status" value="1"/>
</dbReference>
<comment type="similarity">
    <text evidence="4">In the C-terminal section; belongs to the MoeA family.</text>
</comment>
<evidence type="ECO:0000256" key="5">
    <source>
        <dbReference type="ARBA" id="ARBA00022505"/>
    </source>
</evidence>
<evidence type="ECO:0000256" key="4">
    <source>
        <dbReference type="ARBA" id="ARBA00008339"/>
    </source>
</evidence>
<dbReference type="PROSITE" id="PS01079">
    <property type="entry name" value="MOCF_BIOSYNTHESIS_2"/>
    <property type="match status" value="1"/>
</dbReference>
<evidence type="ECO:0000256" key="6">
    <source>
        <dbReference type="ARBA" id="ARBA00022679"/>
    </source>
</evidence>
<dbReference type="InParanoid" id="D3BJV5"/>
<comment type="function">
    <text evidence="13">Catalyzes two steps in the biosynthesis of the molybdenum cofactor. In the first step, molybdopterin is adenylated. Subsequently, molybdate is inserted into adenylated molybdopterin and AMP is released.</text>
</comment>
<dbReference type="InterPro" id="IPR005111">
    <property type="entry name" value="MoeA_C_domain_IV"/>
</dbReference>
<dbReference type="Gene3D" id="2.40.340.10">
    <property type="entry name" value="MoeA, C-terminal, domain IV"/>
    <property type="match status" value="1"/>
</dbReference>
<dbReference type="Proteomes" id="UP000001396">
    <property type="component" value="Unassembled WGS sequence"/>
</dbReference>
<dbReference type="Gene3D" id="2.170.190.11">
    <property type="entry name" value="Molybdopterin biosynthesis moea protein, domain 3"/>
    <property type="match status" value="1"/>
</dbReference>
<keyword evidence="5 13" id="KW-0500">Molybdenum</keyword>
<evidence type="ECO:0000256" key="1">
    <source>
        <dbReference type="ARBA" id="ARBA00001946"/>
    </source>
</evidence>